<dbReference type="Gene3D" id="3.40.50.1820">
    <property type="entry name" value="alpha/beta hydrolase"/>
    <property type="match status" value="1"/>
</dbReference>
<evidence type="ECO:0000256" key="2">
    <source>
        <dbReference type="ARBA" id="ARBA00022801"/>
    </source>
</evidence>
<keyword evidence="2" id="KW-0378">Hydrolase</keyword>
<keyword evidence="4" id="KW-1133">Transmembrane helix</keyword>
<name>A0A4Z1KCL2_9HELO</name>
<dbReference type="GO" id="GO:0016787">
    <property type="term" value="F:hydrolase activity"/>
    <property type="evidence" value="ECO:0007669"/>
    <property type="project" value="UniProtKB-KW"/>
</dbReference>
<dbReference type="PANTHER" id="PTHR43248">
    <property type="entry name" value="2-SUCCINYL-6-HYDROXY-2,4-CYCLOHEXADIENE-1-CARBOXYLATE SYNTHASE"/>
    <property type="match status" value="1"/>
</dbReference>
<gene>
    <name evidence="7" type="ORF">BPOR_1241g00010</name>
</gene>
<accession>A0A4Z1KCL2</accession>
<dbReference type="Pfam" id="PF08386">
    <property type="entry name" value="Abhydrolase_4"/>
    <property type="match status" value="1"/>
</dbReference>
<keyword evidence="4" id="KW-0472">Membrane</keyword>
<evidence type="ECO:0000259" key="5">
    <source>
        <dbReference type="Pfam" id="PF00561"/>
    </source>
</evidence>
<keyword evidence="4" id="KW-0812">Transmembrane</keyword>
<evidence type="ECO:0000313" key="8">
    <source>
        <dbReference type="Proteomes" id="UP000297280"/>
    </source>
</evidence>
<dbReference type="EMBL" id="PQXO01001234">
    <property type="protein sequence ID" value="TGO81262.1"/>
    <property type="molecule type" value="Genomic_DNA"/>
</dbReference>
<feature type="compositionally biased region" description="Acidic residues" evidence="3">
    <location>
        <begin position="604"/>
        <end position="613"/>
    </location>
</feature>
<evidence type="ECO:0000256" key="3">
    <source>
        <dbReference type="SAM" id="MobiDB-lite"/>
    </source>
</evidence>
<evidence type="ECO:0000259" key="6">
    <source>
        <dbReference type="Pfam" id="PF08386"/>
    </source>
</evidence>
<organism evidence="7 8">
    <name type="scientific">Botrytis porri</name>
    <dbReference type="NCBI Taxonomy" id="87229"/>
    <lineage>
        <taxon>Eukaryota</taxon>
        <taxon>Fungi</taxon>
        <taxon>Dikarya</taxon>
        <taxon>Ascomycota</taxon>
        <taxon>Pezizomycotina</taxon>
        <taxon>Leotiomycetes</taxon>
        <taxon>Helotiales</taxon>
        <taxon>Sclerotiniaceae</taxon>
        <taxon>Botrytis</taxon>
    </lineage>
</organism>
<evidence type="ECO:0000256" key="4">
    <source>
        <dbReference type="SAM" id="Phobius"/>
    </source>
</evidence>
<dbReference type="STRING" id="87229.A0A4Z1KCL2"/>
<feature type="domain" description="Peptidase S33 tripeptidyl aminopeptidase-like C-terminal" evidence="6">
    <location>
        <begin position="475"/>
        <end position="576"/>
    </location>
</feature>
<dbReference type="Pfam" id="PF00561">
    <property type="entry name" value="Abhydrolase_1"/>
    <property type="match status" value="1"/>
</dbReference>
<dbReference type="InterPro" id="IPR029058">
    <property type="entry name" value="AB_hydrolase_fold"/>
</dbReference>
<dbReference type="SUPFAM" id="SSF53474">
    <property type="entry name" value="alpha/beta-Hydrolases"/>
    <property type="match status" value="1"/>
</dbReference>
<dbReference type="Proteomes" id="UP000297280">
    <property type="component" value="Unassembled WGS sequence"/>
</dbReference>
<dbReference type="InterPro" id="IPR013595">
    <property type="entry name" value="Pept_S33_TAP-like_C"/>
</dbReference>
<comment type="caution">
    <text evidence="7">The sequence shown here is derived from an EMBL/GenBank/DDBJ whole genome shotgun (WGS) entry which is preliminary data.</text>
</comment>
<keyword evidence="8" id="KW-1185">Reference proteome</keyword>
<evidence type="ECO:0000256" key="1">
    <source>
        <dbReference type="ARBA" id="ARBA00010088"/>
    </source>
</evidence>
<dbReference type="PANTHER" id="PTHR43248:SF25">
    <property type="entry name" value="AB HYDROLASE-1 DOMAIN-CONTAINING PROTEIN-RELATED"/>
    <property type="match status" value="1"/>
</dbReference>
<protein>
    <recommendedName>
        <fullName evidence="9">AB hydrolase-1 domain-containing protein</fullName>
    </recommendedName>
</protein>
<comment type="similarity">
    <text evidence="1">Belongs to the peptidase S33 family.</text>
</comment>
<dbReference type="InterPro" id="IPR051601">
    <property type="entry name" value="Serine_prot/Carboxylest_S33"/>
</dbReference>
<evidence type="ECO:0000313" key="7">
    <source>
        <dbReference type="EMBL" id="TGO81262.1"/>
    </source>
</evidence>
<dbReference type="InterPro" id="IPR000073">
    <property type="entry name" value="AB_hydrolase_1"/>
</dbReference>
<proteinExistence type="inferred from homology"/>
<feature type="transmembrane region" description="Helical" evidence="4">
    <location>
        <begin position="21"/>
        <end position="41"/>
    </location>
</feature>
<reference evidence="7 8" key="1">
    <citation type="submission" date="2017-12" db="EMBL/GenBank/DDBJ databases">
        <title>Comparative genomics of Botrytis spp.</title>
        <authorList>
            <person name="Valero-Jimenez C.A."/>
            <person name="Tapia P."/>
            <person name="Veloso J."/>
            <person name="Silva-Moreno E."/>
            <person name="Staats M."/>
            <person name="Valdes J.H."/>
            <person name="Van Kan J.A.L."/>
        </authorList>
    </citation>
    <scope>NUCLEOTIDE SEQUENCE [LARGE SCALE GENOMIC DNA]</scope>
    <source>
        <strain evidence="7 8">MUCL3349</strain>
    </source>
</reference>
<sequence length="640" mass="69667">MTSKKGTTSIITQSPSQGYSLLNFYSAFLLGTFILTIWHYGIPSQLISPTNFELNNLAPSLAKTGWQWKNVEPSESLIWHTCYSTFQCARLSLPLDWLNTSNPSRISLAIIKIPATDLTNYLGPVFTNPGGPGGSGIFSLRRNGHNLQKIVGKNHDIISFDPRGIGASTPLINCWGSARQNSKIWKLSDVGVVDSHPGILNDAYARASALSKTCEDNMEREANARGEESLLKFVSTTSVARDMLEIMRKTGTEKLRYWGFSYGTFLGGVFAAMYPDLVERMVSDGNVNYKEWSTNTHTSFLHDSEKIMSAFYHYCHLSGPTICAFYSSAPSQISTRLATLLSNLKTHPILVPPQDPSSLPELITYSSLKRLISASLYRPILLFPSLATVLQALETGNGIPFIDLTSTYGMREIFTCDCPHDSCSDLPSPIDDDDEDLEATADVSAAIMCTDGGPLPHSLSTFQTYATYLIASAPAAGAVGVDFKLSCVGRTIPAKWRFTGPFEGNTSHPILYIANAADNVTPLVSARRNAEGFVGARVLVQDSFGHTSLSAGSVCTAGVVREYFQSGRLPEVGMVCKVERVPFGGGEMGGVEGFGESRGVKGEEGEDVEDGDEEIDRELREAAWELMISADMRLGRGGIW</sequence>
<feature type="region of interest" description="Disordered" evidence="3">
    <location>
        <begin position="592"/>
        <end position="613"/>
    </location>
</feature>
<dbReference type="AlphaFoldDB" id="A0A4Z1KCL2"/>
<evidence type="ECO:0008006" key="9">
    <source>
        <dbReference type="Google" id="ProtNLM"/>
    </source>
</evidence>
<feature type="domain" description="AB hydrolase-1" evidence="5">
    <location>
        <begin position="124"/>
        <end position="299"/>
    </location>
</feature>